<protein>
    <submittedName>
        <fullName evidence="1">Nucleolar complex protein 3</fullName>
    </submittedName>
</protein>
<organism evidence="1 2">
    <name type="scientific">Trifolium medium</name>
    <dbReference type="NCBI Taxonomy" id="97028"/>
    <lineage>
        <taxon>Eukaryota</taxon>
        <taxon>Viridiplantae</taxon>
        <taxon>Streptophyta</taxon>
        <taxon>Embryophyta</taxon>
        <taxon>Tracheophyta</taxon>
        <taxon>Spermatophyta</taxon>
        <taxon>Magnoliopsida</taxon>
        <taxon>eudicotyledons</taxon>
        <taxon>Gunneridae</taxon>
        <taxon>Pentapetalae</taxon>
        <taxon>rosids</taxon>
        <taxon>fabids</taxon>
        <taxon>Fabales</taxon>
        <taxon>Fabaceae</taxon>
        <taxon>Papilionoideae</taxon>
        <taxon>50 kb inversion clade</taxon>
        <taxon>NPAAA clade</taxon>
        <taxon>Hologalegina</taxon>
        <taxon>IRL clade</taxon>
        <taxon>Trifolieae</taxon>
        <taxon>Trifolium</taxon>
    </lineage>
</organism>
<proteinExistence type="predicted"/>
<name>A0A392NEU6_9FABA</name>
<comment type="caution">
    <text evidence="1">The sequence shown here is derived from an EMBL/GenBank/DDBJ whole genome shotgun (WGS) entry which is preliminary data.</text>
</comment>
<accession>A0A392NEU6</accession>
<keyword evidence="2" id="KW-1185">Reference proteome</keyword>
<evidence type="ECO:0000313" key="1">
    <source>
        <dbReference type="EMBL" id="MCH97084.1"/>
    </source>
</evidence>
<evidence type="ECO:0000313" key="2">
    <source>
        <dbReference type="Proteomes" id="UP000265520"/>
    </source>
</evidence>
<sequence>MLIFKDVDITVDVALGVYLNHLVSITASYTLFHPAQLRSVGNFAVPQLSHSLVFTNEGKRGEATVEAVRLISYQIKDHNCQLHPDSVEVAIAHF</sequence>
<dbReference type="Proteomes" id="UP000265520">
    <property type="component" value="Unassembled WGS sequence"/>
</dbReference>
<dbReference type="AlphaFoldDB" id="A0A392NEU6"/>
<dbReference type="EMBL" id="LXQA010034057">
    <property type="protein sequence ID" value="MCH97084.1"/>
    <property type="molecule type" value="Genomic_DNA"/>
</dbReference>
<reference evidence="1 2" key="1">
    <citation type="journal article" date="2018" name="Front. Plant Sci.">
        <title>Red Clover (Trifolium pratense) and Zigzag Clover (T. medium) - A Picture of Genomic Similarities and Differences.</title>
        <authorList>
            <person name="Dluhosova J."/>
            <person name="Istvanek J."/>
            <person name="Nedelnik J."/>
            <person name="Repkova J."/>
        </authorList>
    </citation>
    <scope>NUCLEOTIDE SEQUENCE [LARGE SCALE GENOMIC DNA]</scope>
    <source>
        <strain evidence="2">cv. 10/8</strain>
        <tissue evidence="1">Leaf</tissue>
    </source>
</reference>